<evidence type="ECO:0000259" key="6">
    <source>
        <dbReference type="PROSITE" id="PS50977"/>
    </source>
</evidence>
<dbReference type="PROSITE" id="PS50977">
    <property type="entry name" value="HTH_TETR_2"/>
    <property type="match status" value="1"/>
</dbReference>
<keyword evidence="2" id="KW-0805">Transcription regulation</keyword>
<dbReference type="InterPro" id="IPR009057">
    <property type="entry name" value="Homeodomain-like_sf"/>
</dbReference>
<dbReference type="PRINTS" id="PR00455">
    <property type="entry name" value="HTHTETR"/>
</dbReference>
<accession>A0ABP9RJE6</accession>
<evidence type="ECO:0000256" key="2">
    <source>
        <dbReference type="ARBA" id="ARBA00023015"/>
    </source>
</evidence>
<keyword evidence="1" id="KW-0678">Repressor</keyword>
<dbReference type="EMBL" id="BAABJQ010000002">
    <property type="protein sequence ID" value="GAA5178865.1"/>
    <property type="molecule type" value="Genomic_DNA"/>
</dbReference>
<protein>
    <submittedName>
        <fullName evidence="7">TetR/AcrR family transcriptional regulator</fullName>
    </submittedName>
</protein>
<evidence type="ECO:0000313" key="7">
    <source>
        <dbReference type="EMBL" id="GAA5178865.1"/>
    </source>
</evidence>
<dbReference type="PANTHER" id="PTHR30055:SF175">
    <property type="entry name" value="HTH-TYPE TRANSCRIPTIONAL REPRESSOR KSTR2"/>
    <property type="match status" value="1"/>
</dbReference>
<dbReference type="PANTHER" id="PTHR30055">
    <property type="entry name" value="HTH-TYPE TRANSCRIPTIONAL REGULATOR RUTR"/>
    <property type="match status" value="1"/>
</dbReference>
<dbReference type="Pfam" id="PF00440">
    <property type="entry name" value="TetR_N"/>
    <property type="match status" value="1"/>
</dbReference>
<dbReference type="SUPFAM" id="SSF46689">
    <property type="entry name" value="Homeodomain-like"/>
    <property type="match status" value="1"/>
</dbReference>
<gene>
    <name evidence="7" type="ORF">GCM10023322_07040</name>
</gene>
<dbReference type="Proteomes" id="UP001501570">
    <property type="component" value="Unassembled WGS sequence"/>
</dbReference>
<dbReference type="InterPro" id="IPR050109">
    <property type="entry name" value="HTH-type_TetR-like_transc_reg"/>
</dbReference>
<name>A0ABP9RJE6_9ACTN</name>
<sequence>MPRPSDTKQRIQEVARELFAQQGVQRTSLQEIADRLNITKPALYYHFSSREELVRSIVQPIIDEEEAFLVSQEARSEVEPRALLEGYFDFHYRNRKEIVLMLSELTTLADLGLIDLVLAWRSRLARLLHGPEPTLEQATRAVIAFGGIQDCTIQFAETPKDELRRAAVDGACAALGIESRREASDEGPRTTLPGS</sequence>
<keyword evidence="3 5" id="KW-0238">DNA-binding</keyword>
<keyword evidence="8" id="KW-1185">Reference proteome</keyword>
<organism evidence="7 8">
    <name type="scientific">Rugosimonospora acidiphila</name>
    <dbReference type="NCBI Taxonomy" id="556531"/>
    <lineage>
        <taxon>Bacteria</taxon>
        <taxon>Bacillati</taxon>
        <taxon>Actinomycetota</taxon>
        <taxon>Actinomycetes</taxon>
        <taxon>Micromonosporales</taxon>
        <taxon>Micromonosporaceae</taxon>
        <taxon>Rugosimonospora</taxon>
    </lineage>
</organism>
<dbReference type="RefSeq" id="WP_345626013.1">
    <property type="nucleotide sequence ID" value="NZ_BAABJQ010000002.1"/>
</dbReference>
<evidence type="ECO:0000256" key="5">
    <source>
        <dbReference type="PROSITE-ProRule" id="PRU00335"/>
    </source>
</evidence>
<reference evidence="8" key="1">
    <citation type="journal article" date="2019" name="Int. J. Syst. Evol. Microbiol.">
        <title>The Global Catalogue of Microorganisms (GCM) 10K type strain sequencing project: providing services to taxonomists for standard genome sequencing and annotation.</title>
        <authorList>
            <consortium name="The Broad Institute Genomics Platform"/>
            <consortium name="The Broad Institute Genome Sequencing Center for Infectious Disease"/>
            <person name="Wu L."/>
            <person name="Ma J."/>
        </authorList>
    </citation>
    <scope>NUCLEOTIDE SEQUENCE [LARGE SCALE GENOMIC DNA]</scope>
    <source>
        <strain evidence="8">JCM 18304</strain>
    </source>
</reference>
<feature type="DNA-binding region" description="H-T-H motif" evidence="5">
    <location>
        <begin position="28"/>
        <end position="47"/>
    </location>
</feature>
<evidence type="ECO:0000256" key="1">
    <source>
        <dbReference type="ARBA" id="ARBA00022491"/>
    </source>
</evidence>
<comment type="caution">
    <text evidence="7">The sequence shown here is derived from an EMBL/GenBank/DDBJ whole genome shotgun (WGS) entry which is preliminary data.</text>
</comment>
<evidence type="ECO:0000313" key="8">
    <source>
        <dbReference type="Proteomes" id="UP001501570"/>
    </source>
</evidence>
<feature type="domain" description="HTH tetR-type" evidence="6">
    <location>
        <begin position="5"/>
        <end position="65"/>
    </location>
</feature>
<evidence type="ECO:0000256" key="3">
    <source>
        <dbReference type="ARBA" id="ARBA00023125"/>
    </source>
</evidence>
<proteinExistence type="predicted"/>
<keyword evidence="4" id="KW-0804">Transcription</keyword>
<evidence type="ECO:0000256" key="4">
    <source>
        <dbReference type="ARBA" id="ARBA00023163"/>
    </source>
</evidence>
<dbReference type="InterPro" id="IPR001647">
    <property type="entry name" value="HTH_TetR"/>
</dbReference>
<dbReference type="Gene3D" id="1.10.357.10">
    <property type="entry name" value="Tetracycline Repressor, domain 2"/>
    <property type="match status" value="1"/>
</dbReference>